<evidence type="ECO:0000313" key="1">
    <source>
        <dbReference type="EMBL" id="KAJ1124545.1"/>
    </source>
</evidence>
<sequence>MPNGKSPGKHSRQLLFSEAIAQPKPMASPKIHPCSMTPPAIPRSADAREHILQEITDVGRRLEAMDLKISDRSAASTFTWANIACFQVTVTDLYHPLTTIEDRLAILPERARSCSSFMQKSQTWRTGVGVTMSVFVVYWNKRKAQMSKPFSKTSYPNSQASSFPCCWTFKGPTESAPA</sequence>
<keyword evidence="2" id="KW-1185">Reference proteome</keyword>
<accession>A0AAV7P8Q5</accession>
<organism evidence="1 2">
    <name type="scientific">Pleurodeles waltl</name>
    <name type="common">Iberian ribbed newt</name>
    <dbReference type="NCBI Taxonomy" id="8319"/>
    <lineage>
        <taxon>Eukaryota</taxon>
        <taxon>Metazoa</taxon>
        <taxon>Chordata</taxon>
        <taxon>Craniata</taxon>
        <taxon>Vertebrata</taxon>
        <taxon>Euteleostomi</taxon>
        <taxon>Amphibia</taxon>
        <taxon>Batrachia</taxon>
        <taxon>Caudata</taxon>
        <taxon>Salamandroidea</taxon>
        <taxon>Salamandridae</taxon>
        <taxon>Pleurodelinae</taxon>
        <taxon>Pleurodeles</taxon>
    </lineage>
</organism>
<evidence type="ECO:0000313" key="2">
    <source>
        <dbReference type="Proteomes" id="UP001066276"/>
    </source>
</evidence>
<dbReference type="AlphaFoldDB" id="A0AAV7P8Q5"/>
<comment type="caution">
    <text evidence="1">The sequence shown here is derived from an EMBL/GenBank/DDBJ whole genome shotgun (WGS) entry which is preliminary data.</text>
</comment>
<reference evidence="1" key="1">
    <citation type="journal article" date="2022" name="bioRxiv">
        <title>Sequencing and chromosome-scale assembly of the giantPleurodeles waltlgenome.</title>
        <authorList>
            <person name="Brown T."/>
            <person name="Elewa A."/>
            <person name="Iarovenko S."/>
            <person name="Subramanian E."/>
            <person name="Araus A.J."/>
            <person name="Petzold A."/>
            <person name="Susuki M."/>
            <person name="Suzuki K.-i.T."/>
            <person name="Hayashi T."/>
            <person name="Toyoda A."/>
            <person name="Oliveira C."/>
            <person name="Osipova E."/>
            <person name="Leigh N.D."/>
            <person name="Simon A."/>
            <person name="Yun M.H."/>
        </authorList>
    </citation>
    <scope>NUCLEOTIDE SEQUENCE</scope>
    <source>
        <strain evidence="1">20211129_DDA</strain>
        <tissue evidence="1">Liver</tissue>
    </source>
</reference>
<dbReference type="EMBL" id="JANPWB010000011">
    <property type="protein sequence ID" value="KAJ1124545.1"/>
    <property type="molecule type" value="Genomic_DNA"/>
</dbReference>
<protein>
    <submittedName>
        <fullName evidence="1">Uncharacterized protein</fullName>
    </submittedName>
</protein>
<proteinExistence type="predicted"/>
<dbReference type="Proteomes" id="UP001066276">
    <property type="component" value="Chromosome 7"/>
</dbReference>
<name>A0AAV7P8Q5_PLEWA</name>
<gene>
    <name evidence="1" type="ORF">NDU88_002996</name>
</gene>